<evidence type="ECO:0000256" key="4">
    <source>
        <dbReference type="ARBA" id="ARBA00022729"/>
    </source>
</evidence>
<evidence type="ECO:0000259" key="8">
    <source>
        <dbReference type="PROSITE" id="PS51884"/>
    </source>
</evidence>
<dbReference type="RefSeq" id="WP_179812927.1">
    <property type="nucleotide sequence ID" value="NZ_JACBZD010000001.1"/>
</dbReference>
<feature type="signal peptide" evidence="7">
    <location>
        <begin position="1"/>
        <end position="26"/>
    </location>
</feature>
<feature type="domain" description="Chaplin" evidence="8">
    <location>
        <begin position="37"/>
        <end position="77"/>
    </location>
</feature>
<feature type="chain" id="PRO_5032725591" description="Chaplin domain-containing protein" evidence="7">
    <location>
        <begin position="27"/>
        <end position="86"/>
    </location>
</feature>
<dbReference type="EMBL" id="JACBZD010000001">
    <property type="protein sequence ID" value="NYI03953.1"/>
    <property type="molecule type" value="Genomic_DNA"/>
</dbReference>
<protein>
    <recommendedName>
        <fullName evidence="8">Chaplin domain-containing protein</fullName>
    </recommendedName>
</protein>
<evidence type="ECO:0000313" key="10">
    <source>
        <dbReference type="Proteomes" id="UP000567795"/>
    </source>
</evidence>
<sequence>MKLIKMLAVAAAGTGLVLGGAGVASADAEAEGEAIGSPGIVSGNVIQAPIHIPANVCGNTIDIIGVLNPAGGNACVNAEEEEEEEF</sequence>
<accession>A0A852ZNG6</accession>
<evidence type="ECO:0000256" key="5">
    <source>
        <dbReference type="ARBA" id="ARBA00022889"/>
    </source>
</evidence>
<organism evidence="9 10">
    <name type="scientific">Allostreptomyces psammosilenae</name>
    <dbReference type="NCBI Taxonomy" id="1892865"/>
    <lineage>
        <taxon>Bacteria</taxon>
        <taxon>Bacillati</taxon>
        <taxon>Actinomycetota</taxon>
        <taxon>Actinomycetes</taxon>
        <taxon>Kitasatosporales</taxon>
        <taxon>Streptomycetaceae</taxon>
        <taxon>Allostreptomyces</taxon>
    </lineage>
</organism>
<evidence type="ECO:0000256" key="2">
    <source>
        <dbReference type="ARBA" id="ARBA00022512"/>
    </source>
</evidence>
<gene>
    <name evidence="9" type="ORF">FHU37_000896</name>
</gene>
<dbReference type="AlphaFoldDB" id="A0A852ZNG6"/>
<comment type="subcellular location">
    <subcellularLocation>
        <location evidence="1">Secreted</location>
        <location evidence="1">Cell wall</location>
    </subcellularLocation>
</comment>
<keyword evidence="3" id="KW-0964">Secreted</keyword>
<evidence type="ECO:0000256" key="3">
    <source>
        <dbReference type="ARBA" id="ARBA00022525"/>
    </source>
</evidence>
<keyword evidence="6" id="KW-0034">Amyloid</keyword>
<name>A0A852ZNG6_9ACTN</name>
<dbReference type="Pfam" id="PF03777">
    <property type="entry name" value="ChpA-C"/>
    <property type="match status" value="1"/>
</dbReference>
<dbReference type="GO" id="GO:0007155">
    <property type="term" value="P:cell adhesion"/>
    <property type="evidence" value="ECO:0007669"/>
    <property type="project" value="UniProtKB-KW"/>
</dbReference>
<keyword evidence="5" id="KW-0130">Cell adhesion</keyword>
<evidence type="ECO:0000256" key="1">
    <source>
        <dbReference type="ARBA" id="ARBA00004191"/>
    </source>
</evidence>
<evidence type="ECO:0000256" key="7">
    <source>
        <dbReference type="SAM" id="SignalP"/>
    </source>
</evidence>
<dbReference type="Proteomes" id="UP000567795">
    <property type="component" value="Unassembled WGS sequence"/>
</dbReference>
<dbReference type="PROSITE" id="PS51884">
    <property type="entry name" value="CHAPLIN"/>
    <property type="match status" value="1"/>
</dbReference>
<dbReference type="InterPro" id="IPR005528">
    <property type="entry name" value="ChpA-H"/>
</dbReference>
<evidence type="ECO:0000313" key="9">
    <source>
        <dbReference type="EMBL" id="NYI03953.1"/>
    </source>
</evidence>
<keyword evidence="10" id="KW-1185">Reference proteome</keyword>
<evidence type="ECO:0000256" key="6">
    <source>
        <dbReference type="ARBA" id="ARBA00023087"/>
    </source>
</evidence>
<keyword evidence="4 7" id="KW-0732">Signal</keyword>
<reference evidence="9 10" key="1">
    <citation type="submission" date="2020-07" db="EMBL/GenBank/DDBJ databases">
        <title>Sequencing the genomes of 1000 actinobacteria strains.</title>
        <authorList>
            <person name="Klenk H.-P."/>
        </authorList>
    </citation>
    <scope>NUCLEOTIDE SEQUENCE [LARGE SCALE GENOMIC DNA]</scope>
    <source>
        <strain evidence="9 10">DSM 42178</strain>
    </source>
</reference>
<proteinExistence type="predicted"/>
<keyword evidence="2" id="KW-0134">Cell wall</keyword>
<comment type="caution">
    <text evidence="9">The sequence shown here is derived from an EMBL/GenBank/DDBJ whole genome shotgun (WGS) entry which is preliminary data.</text>
</comment>